<evidence type="ECO:0000259" key="1">
    <source>
        <dbReference type="Pfam" id="PF01370"/>
    </source>
</evidence>
<feature type="domain" description="NAD-dependent epimerase/dehydratase" evidence="1">
    <location>
        <begin position="5"/>
        <end position="207"/>
    </location>
</feature>
<sequence>MRKPLITGGTVFVSQYIAKYFVAKGDQVTVLNRNTRPQVPGVRLIQADRHDLNGYLSENVFDAVIDVTAYNARDIEDLYVHLRYEGPYILISSSAVYPETGIQPFVEEAPLGLNRYWKTYGTDKMAAEQALLARDPQAYILRPPYLYGPGNNVYREAFVFDCALQERPFYLPCDGSMPLQFFYIEDLCRLIERILDMRPAKHIYNTGNPEPISVLDWVALCYDIAGKKLSLINVDPAIEQRAYFSFYPYAYQLDVSRQSQLLSDLTPLKEGLKQSFDWYLQHPDEVQKKPFMHFIDENLCL</sequence>
<reference evidence="2" key="1">
    <citation type="submission" date="2020-10" db="EMBL/GenBank/DDBJ databases">
        <authorList>
            <person name="Gilroy R."/>
        </authorList>
    </citation>
    <scope>NUCLEOTIDE SEQUENCE</scope>
    <source>
        <strain evidence="2">CHK195-11698</strain>
    </source>
</reference>
<name>A0A9D1HNG1_9FIRM</name>
<evidence type="ECO:0000313" key="2">
    <source>
        <dbReference type="EMBL" id="HIU13336.1"/>
    </source>
</evidence>
<proteinExistence type="predicted"/>
<comment type="caution">
    <text evidence="2">The sequence shown here is derived from an EMBL/GenBank/DDBJ whole genome shotgun (WGS) entry which is preliminary data.</text>
</comment>
<dbReference type="PANTHER" id="PTHR43245">
    <property type="entry name" value="BIFUNCTIONAL POLYMYXIN RESISTANCE PROTEIN ARNA"/>
    <property type="match status" value="1"/>
</dbReference>
<dbReference type="Gene3D" id="3.40.50.720">
    <property type="entry name" value="NAD(P)-binding Rossmann-like Domain"/>
    <property type="match status" value="1"/>
</dbReference>
<dbReference type="InterPro" id="IPR036291">
    <property type="entry name" value="NAD(P)-bd_dom_sf"/>
</dbReference>
<dbReference type="AlphaFoldDB" id="A0A9D1HNG1"/>
<dbReference type="InterPro" id="IPR050177">
    <property type="entry name" value="Lipid_A_modif_metabolic_enz"/>
</dbReference>
<dbReference type="SUPFAM" id="SSF51735">
    <property type="entry name" value="NAD(P)-binding Rossmann-fold domains"/>
    <property type="match status" value="1"/>
</dbReference>
<dbReference type="Proteomes" id="UP000824175">
    <property type="component" value="Unassembled WGS sequence"/>
</dbReference>
<evidence type="ECO:0000313" key="3">
    <source>
        <dbReference type="Proteomes" id="UP000824175"/>
    </source>
</evidence>
<accession>A0A9D1HNG1</accession>
<dbReference type="EMBL" id="DVMJ01000040">
    <property type="protein sequence ID" value="HIU13336.1"/>
    <property type="molecule type" value="Genomic_DNA"/>
</dbReference>
<dbReference type="Pfam" id="PF01370">
    <property type="entry name" value="Epimerase"/>
    <property type="match status" value="1"/>
</dbReference>
<reference evidence="2" key="2">
    <citation type="journal article" date="2021" name="PeerJ">
        <title>Extensive microbial diversity within the chicken gut microbiome revealed by metagenomics and culture.</title>
        <authorList>
            <person name="Gilroy R."/>
            <person name="Ravi A."/>
            <person name="Getino M."/>
            <person name="Pursley I."/>
            <person name="Horton D.L."/>
            <person name="Alikhan N.F."/>
            <person name="Baker D."/>
            <person name="Gharbi K."/>
            <person name="Hall N."/>
            <person name="Watson M."/>
            <person name="Adriaenssens E.M."/>
            <person name="Foster-Nyarko E."/>
            <person name="Jarju S."/>
            <person name="Secka A."/>
            <person name="Antonio M."/>
            <person name="Oren A."/>
            <person name="Chaudhuri R.R."/>
            <person name="La Ragione R."/>
            <person name="Hildebrand F."/>
            <person name="Pallen M.J."/>
        </authorList>
    </citation>
    <scope>NUCLEOTIDE SEQUENCE</scope>
    <source>
        <strain evidence="2">CHK195-11698</strain>
    </source>
</reference>
<protein>
    <submittedName>
        <fullName evidence="2">NAD-dependent epimerase/dehydratase family protein</fullName>
    </submittedName>
</protein>
<gene>
    <name evidence="2" type="ORF">IAD15_04630</name>
</gene>
<organism evidence="2 3">
    <name type="scientific">Candidatus Fimiplasma intestinipullorum</name>
    <dbReference type="NCBI Taxonomy" id="2840825"/>
    <lineage>
        <taxon>Bacteria</taxon>
        <taxon>Bacillati</taxon>
        <taxon>Bacillota</taxon>
        <taxon>Clostridia</taxon>
        <taxon>Eubacteriales</taxon>
        <taxon>Candidatus Fimiplasma</taxon>
    </lineage>
</organism>
<dbReference type="InterPro" id="IPR001509">
    <property type="entry name" value="Epimerase_deHydtase"/>
</dbReference>